<keyword evidence="1" id="KW-1185">Reference proteome</keyword>
<dbReference type="Gene3D" id="4.10.640.10">
    <property type="entry name" value="Ribosomal protein S18"/>
    <property type="match status" value="1"/>
</dbReference>
<dbReference type="InterPro" id="IPR036870">
    <property type="entry name" value="Ribosomal_bS18_sf"/>
</dbReference>
<dbReference type="OMA" id="ACQTKFC"/>
<dbReference type="GO" id="GO:0032543">
    <property type="term" value="P:mitochondrial translation"/>
    <property type="evidence" value="ECO:0007669"/>
    <property type="project" value="TreeGrafter"/>
</dbReference>
<dbReference type="SUPFAM" id="SSF46911">
    <property type="entry name" value="Ribosomal protein S18"/>
    <property type="match status" value="1"/>
</dbReference>
<dbReference type="AlphaFoldDB" id="A0A6P6Y2B3"/>
<dbReference type="GO" id="GO:0005763">
    <property type="term" value="C:mitochondrial small ribosomal subunit"/>
    <property type="evidence" value="ECO:0007669"/>
    <property type="project" value="TreeGrafter"/>
</dbReference>
<dbReference type="Pfam" id="PF01084">
    <property type="entry name" value="Ribosomal_S18"/>
    <property type="match status" value="1"/>
</dbReference>
<dbReference type="FunCoup" id="A0A6P6Y2B3">
    <property type="interactions" value="186"/>
</dbReference>
<gene>
    <name evidence="2" type="primary">LOC113793394</name>
</gene>
<dbReference type="InParanoid" id="A0A6P6Y2B3"/>
<evidence type="ECO:0000313" key="2">
    <source>
        <dbReference type="RefSeq" id="XP_027199226.1"/>
    </source>
</evidence>
<dbReference type="Proteomes" id="UP000515146">
    <property type="component" value="Unplaced"/>
</dbReference>
<reference evidence="2" key="1">
    <citation type="submission" date="2025-08" db="UniProtKB">
        <authorList>
            <consortium name="RefSeq"/>
        </authorList>
    </citation>
    <scope>IDENTIFICATION</scope>
    <source>
        <strain evidence="2">Airmid</strain>
    </source>
</reference>
<dbReference type="PANTHER" id="PTHR13479:SF66">
    <property type="entry name" value="LARGE RIBOSOMAL SUBUNIT PROTEIN ML66"/>
    <property type="match status" value="1"/>
</dbReference>
<proteinExistence type="predicted"/>
<dbReference type="GO" id="GO:0070181">
    <property type="term" value="F:small ribosomal subunit rRNA binding"/>
    <property type="evidence" value="ECO:0007669"/>
    <property type="project" value="TreeGrafter"/>
</dbReference>
<evidence type="ECO:0000313" key="1">
    <source>
        <dbReference type="Proteomes" id="UP000515146"/>
    </source>
</evidence>
<accession>A0A6P6Y2B3</accession>
<dbReference type="CTD" id="55168"/>
<organism evidence="1 2">
    <name type="scientific">Dermatophagoides pteronyssinus</name>
    <name type="common">European house dust mite</name>
    <dbReference type="NCBI Taxonomy" id="6956"/>
    <lineage>
        <taxon>Eukaryota</taxon>
        <taxon>Metazoa</taxon>
        <taxon>Ecdysozoa</taxon>
        <taxon>Arthropoda</taxon>
        <taxon>Chelicerata</taxon>
        <taxon>Arachnida</taxon>
        <taxon>Acari</taxon>
        <taxon>Acariformes</taxon>
        <taxon>Sarcoptiformes</taxon>
        <taxon>Astigmata</taxon>
        <taxon>Psoroptidia</taxon>
        <taxon>Analgoidea</taxon>
        <taxon>Pyroglyphidae</taxon>
        <taxon>Dermatophagoidinae</taxon>
        <taxon>Dermatophagoides</taxon>
    </lineage>
</organism>
<name>A0A6P6Y2B3_DERPT</name>
<dbReference type="InterPro" id="IPR001648">
    <property type="entry name" value="Ribosomal_bS18"/>
</dbReference>
<dbReference type="GeneID" id="113793394"/>
<dbReference type="OrthoDB" id="10054543at2759"/>
<sequence length="167" mass="19519">MLVAILKRSLCNNQSNAIIRNHVASIFTTAEKRVKEIRIKEDDNQITIEGCRIESDRKDQLIKLSHSTCACPLCRLNLKRLEYSDVLILSQFTESNGRLMSQPDTGLCSNSYRKVKSMVNQAHSAMLLPRPPEYKSYGPWDDLNHYYEFPRRIRDRPKSVIKKEYWK</sequence>
<dbReference type="PANTHER" id="PTHR13479">
    <property type="entry name" value="30S RIBOSOMAL PROTEIN S18"/>
    <property type="match status" value="1"/>
</dbReference>
<dbReference type="KEGG" id="dpte:113793394"/>
<dbReference type="GO" id="GO:0003735">
    <property type="term" value="F:structural constituent of ribosome"/>
    <property type="evidence" value="ECO:0007669"/>
    <property type="project" value="InterPro"/>
</dbReference>
<protein>
    <submittedName>
        <fullName evidence="2">28S ribosomal protein S18a, mitochondrial-like</fullName>
    </submittedName>
</protein>
<dbReference type="RefSeq" id="XP_027199226.1">
    <property type="nucleotide sequence ID" value="XM_027343425.1"/>
</dbReference>